<protein>
    <submittedName>
        <fullName evidence="1">Uncharacterized protein</fullName>
    </submittedName>
</protein>
<reference evidence="1" key="1">
    <citation type="journal article" date="2020" name="Nature">
        <title>Giant virus diversity and host interactions through global metagenomics.</title>
        <authorList>
            <person name="Schulz F."/>
            <person name="Roux S."/>
            <person name="Paez-Espino D."/>
            <person name="Jungbluth S."/>
            <person name="Walsh D.A."/>
            <person name="Denef V.J."/>
            <person name="McMahon K.D."/>
            <person name="Konstantinidis K.T."/>
            <person name="Eloe-Fadrosh E.A."/>
            <person name="Kyrpides N.C."/>
            <person name="Woyke T."/>
        </authorList>
    </citation>
    <scope>NUCLEOTIDE SEQUENCE</scope>
    <source>
        <strain evidence="1">GVMAG-S-1101172-89</strain>
    </source>
</reference>
<evidence type="ECO:0000313" key="1">
    <source>
        <dbReference type="EMBL" id="QHU12762.1"/>
    </source>
</evidence>
<accession>A0A6C0K3Z0</accession>
<sequence length="157" mass="18070">MCIKIEPADTPTLNPNMSSWSTCAAYSGNPNKEVMMAARLALRDKAIAALKDFTNAEDSSYSRISELKVHCENLRYACAKYLIFTTWMRNGVGGSLIHSIYPNTKEQADAAIENLEWQREEDLREGTWEWLHTGFEYKYYTAVLNKPEWWDKVCCNI</sequence>
<dbReference type="EMBL" id="MN740809">
    <property type="protein sequence ID" value="QHU12762.1"/>
    <property type="molecule type" value="Genomic_DNA"/>
</dbReference>
<name>A0A6C0K3Z0_9ZZZZ</name>
<organism evidence="1">
    <name type="scientific">viral metagenome</name>
    <dbReference type="NCBI Taxonomy" id="1070528"/>
    <lineage>
        <taxon>unclassified sequences</taxon>
        <taxon>metagenomes</taxon>
        <taxon>organismal metagenomes</taxon>
    </lineage>
</organism>
<dbReference type="AlphaFoldDB" id="A0A6C0K3Z0"/>
<proteinExistence type="predicted"/>